<accession>A0ABN7PFC0</accession>
<evidence type="ECO:0000313" key="1">
    <source>
        <dbReference type="EMBL" id="CAG2066460.1"/>
    </source>
</evidence>
<dbReference type="Proteomes" id="UP001153148">
    <property type="component" value="Unassembled WGS sequence"/>
</dbReference>
<evidence type="ECO:0000313" key="2">
    <source>
        <dbReference type="Proteomes" id="UP001153148"/>
    </source>
</evidence>
<comment type="caution">
    <text evidence="1">The sequence shown here is derived from an EMBL/GenBank/DDBJ whole genome shotgun (WGS) entry which is preliminary data.</text>
</comment>
<reference evidence="1" key="1">
    <citation type="submission" date="2021-03" db="EMBL/GenBank/DDBJ databases">
        <authorList>
            <person name="Tran Van P."/>
        </authorList>
    </citation>
    <scope>NUCLEOTIDE SEQUENCE</scope>
</reference>
<gene>
    <name evidence="1" type="ORF">TPAB3V08_LOCUS13403</name>
</gene>
<sequence length="87" mass="9385">PLTDIWLLQGSDRATLESIVDSLQQGLLEVAGARHSGSGPTQGSLVLTQQQLQQLHHFQSHHLSQQQSASVGGVRQHAVTFTLPSHT</sequence>
<keyword evidence="2" id="KW-1185">Reference proteome</keyword>
<proteinExistence type="predicted"/>
<protein>
    <submittedName>
        <fullName evidence="1">Uncharacterized protein</fullName>
    </submittedName>
</protein>
<feature type="non-terminal residue" evidence="1">
    <location>
        <position position="1"/>
    </location>
</feature>
<dbReference type="EMBL" id="CAJPIN010054433">
    <property type="protein sequence ID" value="CAG2066460.1"/>
    <property type="molecule type" value="Genomic_DNA"/>
</dbReference>
<name>A0ABN7PFC0_TIMPD</name>
<feature type="non-terminal residue" evidence="1">
    <location>
        <position position="87"/>
    </location>
</feature>
<organism evidence="1 2">
    <name type="scientific">Timema podura</name>
    <name type="common">Walking stick</name>
    <dbReference type="NCBI Taxonomy" id="61482"/>
    <lineage>
        <taxon>Eukaryota</taxon>
        <taxon>Metazoa</taxon>
        <taxon>Ecdysozoa</taxon>
        <taxon>Arthropoda</taxon>
        <taxon>Hexapoda</taxon>
        <taxon>Insecta</taxon>
        <taxon>Pterygota</taxon>
        <taxon>Neoptera</taxon>
        <taxon>Polyneoptera</taxon>
        <taxon>Phasmatodea</taxon>
        <taxon>Timematodea</taxon>
        <taxon>Timematoidea</taxon>
        <taxon>Timematidae</taxon>
        <taxon>Timema</taxon>
    </lineage>
</organism>